<dbReference type="Gene3D" id="3.50.50.60">
    <property type="entry name" value="FAD/NAD(P)-binding domain"/>
    <property type="match status" value="1"/>
</dbReference>
<evidence type="ECO:0000313" key="2">
    <source>
        <dbReference type="EMBL" id="GAA4723630.1"/>
    </source>
</evidence>
<dbReference type="InterPro" id="IPR050407">
    <property type="entry name" value="Geranylgeranyl_reductase"/>
</dbReference>
<dbReference type="InterPro" id="IPR002938">
    <property type="entry name" value="FAD-bd"/>
</dbReference>
<gene>
    <name evidence="2" type="ORF">GCM10025782_22030</name>
</gene>
<dbReference type="PANTHER" id="PTHR42685:SF22">
    <property type="entry name" value="CONDITIONED MEDIUM FACTOR RECEPTOR 1"/>
    <property type="match status" value="1"/>
</dbReference>
<comment type="caution">
    <text evidence="2">The sequence shown here is derived from an EMBL/GenBank/DDBJ whole genome shotgun (WGS) entry which is preliminary data.</text>
</comment>
<dbReference type="EMBL" id="BAABLO010000010">
    <property type="protein sequence ID" value="GAA4723630.1"/>
    <property type="molecule type" value="Genomic_DNA"/>
</dbReference>
<organism evidence="2 3">
    <name type="scientific">Pedococcus ginsenosidimutans</name>
    <dbReference type="NCBI Taxonomy" id="490570"/>
    <lineage>
        <taxon>Bacteria</taxon>
        <taxon>Bacillati</taxon>
        <taxon>Actinomycetota</taxon>
        <taxon>Actinomycetes</taxon>
        <taxon>Micrococcales</taxon>
        <taxon>Intrasporangiaceae</taxon>
        <taxon>Pedococcus</taxon>
    </lineage>
</organism>
<dbReference type="Pfam" id="PF01494">
    <property type="entry name" value="FAD_binding_3"/>
    <property type="match status" value="1"/>
</dbReference>
<dbReference type="NCBIfam" id="TIGR02032">
    <property type="entry name" value="GG-red-SF"/>
    <property type="match status" value="1"/>
</dbReference>
<sequence>MGTGPLWDLVVVGAGPAGAAAALAALHERPDARVLLLDRADFPRDKSCGDGVAPHVLAVLEQLGAHDVADGLRRDHSPVTRLQLALGALEVERPMRRPALVVPRVVLDARLVDAAVAAGAVLLRHRVRHVEAGRDQVVLDGSVRGRVVVAADGARSPVRRVLGVPLPGLNALGLRGYAPTPAHRVGRQVIRFGEERQPSYAWSFDRGDGWSNVGYGEVLSDRQTAPTHALMVGRLESLLPGSTAGAHSWRGHHLPLSTMRSGREQPDGRVLFVGDAAGLVNPLTGEGIYYAVATGALAGRLAVGDSRGGRPGVGAARLATGDREAPGAEYRRALRRLLRTNLASTAGAAALASKPSVLCAGLRAASAEQSVFDDLVELGLGRGRLTLGLLAGLARNLAAG</sequence>
<dbReference type="InterPro" id="IPR036188">
    <property type="entry name" value="FAD/NAD-bd_sf"/>
</dbReference>
<keyword evidence="3" id="KW-1185">Reference proteome</keyword>
<dbReference type="PANTHER" id="PTHR42685">
    <property type="entry name" value="GERANYLGERANYL DIPHOSPHATE REDUCTASE"/>
    <property type="match status" value="1"/>
</dbReference>
<proteinExistence type="predicted"/>
<dbReference type="InterPro" id="IPR011777">
    <property type="entry name" value="Geranylgeranyl_Rdtase_fam"/>
</dbReference>
<dbReference type="PRINTS" id="PR00420">
    <property type="entry name" value="RNGMNOXGNASE"/>
</dbReference>
<name>A0ABP8YCM5_9MICO</name>
<dbReference type="SUPFAM" id="SSF51905">
    <property type="entry name" value="FAD/NAD(P)-binding domain"/>
    <property type="match status" value="1"/>
</dbReference>
<evidence type="ECO:0000313" key="3">
    <source>
        <dbReference type="Proteomes" id="UP001500556"/>
    </source>
</evidence>
<protein>
    <recommendedName>
        <fullName evidence="1">FAD-binding domain-containing protein</fullName>
    </recommendedName>
</protein>
<feature type="domain" description="FAD-binding" evidence="1">
    <location>
        <begin position="9"/>
        <end position="292"/>
    </location>
</feature>
<reference evidence="3" key="1">
    <citation type="journal article" date="2019" name="Int. J. Syst. Evol. Microbiol.">
        <title>The Global Catalogue of Microorganisms (GCM) 10K type strain sequencing project: providing services to taxonomists for standard genome sequencing and annotation.</title>
        <authorList>
            <consortium name="The Broad Institute Genomics Platform"/>
            <consortium name="The Broad Institute Genome Sequencing Center for Infectious Disease"/>
            <person name="Wu L."/>
            <person name="Ma J."/>
        </authorList>
    </citation>
    <scope>NUCLEOTIDE SEQUENCE [LARGE SCALE GENOMIC DNA]</scope>
    <source>
        <strain evidence="3">JCM 18961</strain>
    </source>
</reference>
<accession>A0ABP8YCM5</accession>
<evidence type="ECO:0000259" key="1">
    <source>
        <dbReference type="Pfam" id="PF01494"/>
    </source>
</evidence>
<dbReference type="Proteomes" id="UP001500556">
    <property type="component" value="Unassembled WGS sequence"/>
</dbReference>
<dbReference type="RefSeq" id="WP_345503282.1">
    <property type="nucleotide sequence ID" value="NZ_BAABLO010000010.1"/>
</dbReference>